<sequence>MQSISWLLSPSLMFSKQEKLYAYYLARAAWHGSRIVMRQVSPESPDICDFIIDLYHSCGGGRDAMGTQCRITTEELDAFLEDAATFLRSIFRLVQLCCRTANPVKHGTASSGCCTAYRPSCEQF</sequence>
<protein>
    <submittedName>
        <fullName evidence="1">Uncharacterized protein</fullName>
    </submittedName>
</protein>
<evidence type="ECO:0000313" key="2">
    <source>
        <dbReference type="Proteomes" id="UP000325780"/>
    </source>
</evidence>
<evidence type="ECO:0000313" key="1">
    <source>
        <dbReference type="EMBL" id="KAE8154905.1"/>
    </source>
</evidence>
<organism evidence="1 2">
    <name type="scientific">Aspergillus avenaceus</name>
    <dbReference type="NCBI Taxonomy" id="36643"/>
    <lineage>
        <taxon>Eukaryota</taxon>
        <taxon>Fungi</taxon>
        <taxon>Dikarya</taxon>
        <taxon>Ascomycota</taxon>
        <taxon>Pezizomycotina</taxon>
        <taxon>Eurotiomycetes</taxon>
        <taxon>Eurotiomycetidae</taxon>
        <taxon>Eurotiales</taxon>
        <taxon>Aspergillaceae</taxon>
        <taxon>Aspergillus</taxon>
        <taxon>Aspergillus subgen. Circumdati</taxon>
    </lineage>
</organism>
<reference evidence="1 2" key="1">
    <citation type="submission" date="2019-04" db="EMBL/GenBank/DDBJ databases">
        <title>Friends and foes A comparative genomics study of 23 Aspergillus species from section Flavi.</title>
        <authorList>
            <consortium name="DOE Joint Genome Institute"/>
            <person name="Kjaerbolling I."/>
            <person name="Vesth T."/>
            <person name="Frisvad J.C."/>
            <person name="Nybo J.L."/>
            <person name="Theobald S."/>
            <person name="Kildgaard S."/>
            <person name="Isbrandt T."/>
            <person name="Kuo A."/>
            <person name="Sato A."/>
            <person name="Lyhne E.K."/>
            <person name="Kogle M.E."/>
            <person name="Wiebenga A."/>
            <person name="Kun R.S."/>
            <person name="Lubbers R.J."/>
            <person name="Makela M.R."/>
            <person name="Barry K."/>
            <person name="Chovatia M."/>
            <person name="Clum A."/>
            <person name="Daum C."/>
            <person name="Haridas S."/>
            <person name="He G."/>
            <person name="LaButti K."/>
            <person name="Lipzen A."/>
            <person name="Mondo S."/>
            <person name="Riley R."/>
            <person name="Salamov A."/>
            <person name="Simmons B.A."/>
            <person name="Magnuson J.K."/>
            <person name="Henrissat B."/>
            <person name="Mortensen U.H."/>
            <person name="Larsen T.O."/>
            <person name="Devries R.P."/>
            <person name="Grigoriev I.V."/>
            <person name="Machida M."/>
            <person name="Baker S.E."/>
            <person name="Andersen M.R."/>
        </authorList>
    </citation>
    <scope>NUCLEOTIDE SEQUENCE [LARGE SCALE GENOMIC DNA]</scope>
    <source>
        <strain evidence="1 2">IBT 18842</strain>
    </source>
</reference>
<keyword evidence="2" id="KW-1185">Reference proteome</keyword>
<accession>A0A5N6U8E1</accession>
<dbReference type="Gene3D" id="3.30.540.30">
    <property type="match status" value="1"/>
</dbReference>
<name>A0A5N6U8E1_ASPAV</name>
<dbReference type="Proteomes" id="UP000325780">
    <property type="component" value="Unassembled WGS sequence"/>
</dbReference>
<proteinExistence type="predicted"/>
<dbReference type="AlphaFoldDB" id="A0A5N6U8E1"/>
<dbReference type="OrthoDB" id="4365260at2759"/>
<gene>
    <name evidence="1" type="ORF">BDV25DRAFT_135548</name>
</gene>
<dbReference type="EMBL" id="ML742026">
    <property type="protein sequence ID" value="KAE8154905.1"/>
    <property type="molecule type" value="Genomic_DNA"/>
</dbReference>